<dbReference type="SMART" id="SM01329">
    <property type="entry name" value="Iso_dh"/>
    <property type="match status" value="1"/>
</dbReference>
<dbReference type="PROSITE" id="PS00470">
    <property type="entry name" value="IDH_IMDH"/>
    <property type="match status" value="1"/>
</dbReference>
<comment type="caution">
    <text evidence="8">The sequence shown here is derived from an EMBL/GenBank/DDBJ whole genome shotgun (WGS) entry which is preliminary data.</text>
</comment>
<dbReference type="GO" id="GO:0051287">
    <property type="term" value="F:NAD binding"/>
    <property type="evidence" value="ECO:0007669"/>
    <property type="project" value="InterPro"/>
</dbReference>
<dbReference type="PANTHER" id="PTHR43275:SF1">
    <property type="entry name" value="D-MALATE DEHYDROGENASE [DECARBOXYLATING]"/>
    <property type="match status" value="1"/>
</dbReference>
<sequence>MAKHRIALVPGDGIGPEVVGEAVRVLRSLARSERGLSFGFASFPWGSDYYHAKGRMCPEDYLERLRPFDAILLGAVGRPDIPDHITLNQLLLPIRRGFDLYINARPIVLYEGLESPLKGCGPGDIDMLFFRENTEGEYSPIGGRHYQGFPGEVAAQVALFTRRGCERIIAAAFEASLKRGKHVTNVTKSNAQGHTLVLWDEVFAEVAARPRYKKVKTAKYLVDAAALEFVRRPGRFDVVVSTNLFADILTDLGAAIVGGLGVAASANTNPARTAPGMFEPVHGSAPDIMGKGIANPVAAVLSAGLMLDYLGEERAARRLERAVRGHLAQGNRTRDLGGTATTKEATADIIRRL</sequence>
<name>A0A932MRS3_UNCTE</name>
<reference evidence="8" key="1">
    <citation type="submission" date="2020-07" db="EMBL/GenBank/DDBJ databases">
        <title>Huge and variable diversity of episymbiotic CPR bacteria and DPANN archaea in groundwater ecosystems.</title>
        <authorList>
            <person name="He C.Y."/>
            <person name="Keren R."/>
            <person name="Whittaker M."/>
            <person name="Farag I.F."/>
            <person name="Doudna J."/>
            <person name="Cate J.H.D."/>
            <person name="Banfield J.F."/>
        </authorList>
    </citation>
    <scope>NUCLEOTIDE SEQUENCE</scope>
    <source>
        <strain evidence="8">NC_groundwater_763_Ag_S-0.2um_68_21</strain>
    </source>
</reference>
<dbReference type="Pfam" id="PF00180">
    <property type="entry name" value="Iso_dh"/>
    <property type="match status" value="1"/>
</dbReference>
<evidence type="ECO:0000313" key="8">
    <source>
        <dbReference type="EMBL" id="MBI3129326.1"/>
    </source>
</evidence>
<evidence type="ECO:0000313" key="9">
    <source>
        <dbReference type="Proteomes" id="UP000782312"/>
    </source>
</evidence>
<keyword evidence="3" id="KW-0479">Metal-binding</keyword>
<evidence type="ECO:0000256" key="2">
    <source>
        <dbReference type="ARBA" id="ARBA00001946"/>
    </source>
</evidence>
<accession>A0A932MRS3</accession>
<evidence type="ECO:0000256" key="3">
    <source>
        <dbReference type="ARBA" id="ARBA00022723"/>
    </source>
</evidence>
<dbReference type="Proteomes" id="UP000782312">
    <property type="component" value="Unassembled WGS sequence"/>
</dbReference>
<dbReference type="GO" id="GO:0000287">
    <property type="term" value="F:magnesium ion binding"/>
    <property type="evidence" value="ECO:0007669"/>
    <property type="project" value="InterPro"/>
</dbReference>
<keyword evidence="6" id="KW-0464">Manganese</keyword>
<proteinExistence type="predicted"/>
<evidence type="ECO:0000256" key="1">
    <source>
        <dbReference type="ARBA" id="ARBA00001936"/>
    </source>
</evidence>
<dbReference type="InterPro" id="IPR019818">
    <property type="entry name" value="IsoCit/isopropylmalate_DH_CS"/>
</dbReference>
<feature type="domain" description="Isopropylmalate dehydrogenase-like" evidence="7">
    <location>
        <begin position="5"/>
        <end position="349"/>
    </location>
</feature>
<dbReference type="Gene3D" id="3.40.718.10">
    <property type="entry name" value="Isopropylmalate Dehydrogenase"/>
    <property type="match status" value="1"/>
</dbReference>
<evidence type="ECO:0000256" key="6">
    <source>
        <dbReference type="ARBA" id="ARBA00023211"/>
    </source>
</evidence>
<dbReference type="GO" id="GO:0016616">
    <property type="term" value="F:oxidoreductase activity, acting on the CH-OH group of donors, NAD or NADP as acceptor"/>
    <property type="evidence" value="ECO:0007669"/>
    <property type="project" value="InterPro"/>
</dbReference>
<dbReference type="PANTHER" id="PTHR43275">
    <property type="entry name" value="D-MALATE DEHYDROGENASE [DECARBOXYLATING]"/>
    <property type="match status" value="1"/>
</dbReference>
<dbReference type="SUPFAM" id="SSF53659">
    <property type="entry name" value="Isocitrate/Isopropylmalate dehydrogenase-like"/>
    <property type="match status" value="1"/>
</dbReference>
<organism evidence="8 9">
    <name type="scientific">Tectimicrobiota bacterium</name>
    <dbReference type="NCBI Taxonomy" id="2528274"/>
    <lineage>
        <taxon>Bacteria</taxon>
        <taxon>Pseudomonadati</taxon>
        <taxon>Nitrospinota/Tectimicrobiota group</taxon>
        <taxon>Candidatus Tectimicrobiota</taxon>
    </lineage>
</organism>
<dbReference type="AlphaFoldDB" id="A0A932MRS3"/>
<evidence type="ECO:0000256" key="4">
    <source>
        <dbReference type="ARBA" id="ARBA00023002"/>
    </source>
</evidence>
<dbReference type="InterPro" id="IPR050501">
    <property type="entry name" value="ICDH/IPMDH"/>
</dbReference>
<dbReference type="EMBL" id="JACPUR010000040">
    <property type="protein sequence ID" value="MBI3129326.1"/>
    <property type="molecule type" value="Genomic_DNA"/>
</dbReference>
<protein>
    <submittedName>
        <fullName evidence="8">Tartrate dehydrogenase</fullName>
    </submittedName>
</protein>
<evidence type="ECO:0000256" key="5">
    <source>
        <dbReference type="ARBA" id="ARBA00023027"/>
    </source>
</evidence>
<evidence type="ECO:0000259" key="7">
    <source>
        <dbReference type="SMART" id="SM01329"/>
    </source>
</evidence>
<gene>
    <name evidence="8" type="ORF">HYZ11_17085</name>
</gene>
<keyword evidence="4" id="KW-0560">Oxidoreductase</keyword>
<comment type="cofactor">
    <cofactor evidence="1">
        <name>Mn(2+)</name>
        <dbReference type="ChEBI" id="CHEBI:29035"/>
    </cofactor>
</comment>
<keyword evidence="5" id="KW-0520">NAD</keyword>
<comment type="cofactor">
    <cofactor evidence="2">
        <name>Mg(2+)</name>
        <dbReference type="ChEBI" id="CHEBI:18420"/>
    </cofactor>
</comment>
<dbReference type="InterPro" id="IPR024084">
    <property type="entry name" value="IsoPropMal-DH-like_dom"/>
</dbReference>